<keyword evidence="2" id="KW-1185">Reference proteome</keyword>
<reference evidence="1" key="1">
    <citation type="journal article" date="2013" name="Nat. Commun.">
        <title>Whole-genome sequencing of Oryza brachyantha reveals mechanisms underlying Oryza genome evolution.</title>
        <authorList>
            <person name="Chen J."/>
            <person name="Huang Q."/>
            <person name="Gao D."/>
            <person name="Wang J."/>
            <person name="Lang Y."/>
            <person name="Liu T."/>
            <person name="Li B."/>
            <person name="Bai Z."/>
            <person name="Luis Goicoechea J."/>
            <person name="Liang C."/>
            <person name="Chen C."/>
            <person name="Zhang W."/>
            <person name="Sun S."/>
            <person name="Liao Y."/>
            <person name="Zhang X."/>
            <person name="Yang L."/>
            <person name="Song C."/>
            <person name="Wang M."/>
            <person name="Shi J."/>
            <person name="Liu G."/>
            <person name="Liu J."/>
            <person name="Zhou H."/>
            <person name="Zhou W."/>
            <person name="Yu Q."/>
            <person name="An N."/>
            <person name="Chen Y."/>
            <person name="Cai Q."/>
            <person name="Wang B."/>
            <person name="Liu B."/>
            <person name="Min J."/>
            <person name="Huang Y."/>
            <person name="Wu H."/>
            <person name="Li Z."/>
            <person name="Zhang Y."/>
            <person name="Yin Y."/>
            <person name="Song W."/>
            <person name="Jiang J."/>
            <person name="Jackson S.A."/>
            <person name="Wing R.A."/>
            <person name="Wang J."/>
            <person name="Chen M."/>
        </authorList>
    </citation>
    <scope>NUCLEOTIDE SEQUENCE [LARGE SCALE GENOMIC DNA]</scope>
    <source>
        <strain evidence="1">cv. IRGC 101232</strain>
    </source>
</reference>
<name>J3M327_ORYBR</name>
<organism evidence="1">
    <name type="scientific">Oryza brachyantha</name>
    <name type="common">malo sina</name>
    <dbReference type="NCBI Taxonomy" id="4533"/>
    <lineage>
        <taxon>Eukaryota</taxon>
        <taxon>Viridiplantae</taxon>
        <taxon>Streptophyta</taxon>
        <taxon>Embryophyta</taxon>
        <taxon>Tracheophyta</taxon>
        <taxon>Spermatophyta</taxon>
        <taxon>Magnoliopsida</taxon>
        <taxon>Liliopsida</taxon>
        <taxon>Poales</taxon>
        <taxon>Poaceae</taxon>
        <taxon>BOP clade</taxon>
        <taxon>Oryzoideae</taxon>
        <taxon>Oryzeae</taxon>
        <taxon>Oryzinae</taxon>
        <taxon>Oryza</taxon>
    </lineage>
</organism>
<dbReference type="Proteomes" id="UP000006038">
    <property type="component" value="Chromosome 5"/>
</dbReference>
<dbReference type="EnsemblPlants" id="OB05G10010.1">
    <property type="protein sequence ID" value="OB05G10010.1"/>
    <property type="gene ID" value="OB05G10010"/>
</dbReference>
<sequence>MLGLPKSNCNRCLSTTHDDTEIFDLAPIGLPPPTTFLISNTGTTSLPRITIGRSFFEIVLSRIFLYYQSNAYPG</sequence>
<evidence type="ECO:0000313" key="2">
    <source>
        <dbReference type="Proteomes" id="UP000006038"/>
    </source>
</evidence>
<evidence type="ECO:0000313" key="1">
    <source>
        <dbReference type="EnsemblPlants" id="OB05G10010.1"/>
    </source>
</evidence>
<accession>J3M327</accession>
<dbReference type="HOGENOM" id="CLU_2691695_0_0_1"/>
<dbReference type="Gramene" id="OB05G10010.1">
    <property type="protein sequence ID" value="OB05G10010.1"/>
    <property type="gene ID" value="OB05G10010"/>
</dbReference>
<proteinExistence type="predicted"/>
<dbReference type="AlphaFoldDB" id="J3M327"/>
<reference evidence="1" key="2">
    <citation type="submission" date="2013-04" db="UniProtKB">
        <authorList>
            <consortium name="EnsemblPlants"/>
        </authorList>
    </citation>
    <scope>IDENTIFICATION</scope>
</reference>
<protein>
    <submittedName>
        <fullName evidence="1">Uncharacterized protein</fullName>
    </submittedName>
</protein>